<dbReference type="InterPro" id="IPR007450">
    <property type="entry name" value="BamE_dom"/>
</dbReference>
<gene>
    <name evidence="4 8" type="primary">bamE</name>
    <name evidence="8" type="ORF">FIT61_02045</name>
</gene>
<keyword evidence="2 4" id="KW-0472">Membrane</keyword>
<dbReference type="InterPro" id="IPR026592">
    <property type="entry name" value="BamE"/>
</dbReference>
<feature type="signal peptide" evidence="6">
    <location>
        <begin position="1"/>
        <end position="22"/>
    </location>
</feature>
<proteinExistence type="inferred from homology"/>
<evidence type="ECO:0000256" key="5">
    <source>
        <dbReference type="SAM" id="MobiDB-lite"/>
    </source>
</evidence>
<comment type="similarity">
    <text evidence="4">Belongs to the BamE family.</text>
</comment>
<feature type="domain" description="Outer membrane protein assembly factor BamE" evidence="7">
    <location>
        <begin position="34"/>
        <end position="102"/>
    </location>
</feature>
<keyword evidence="1 4" id="KW-0732">Signal</keyword>
<dbReference type="GO" id="GO:0043165">
    <property type="term" value="P:Gram-negative-bacterium-type cell outer membrane assembly"/>
    <property type="evidence" value="ECO:0007669"/>
    <property type="project" value="UniProtKB-UniRule"/>
</dbReference>
<dbReference type="GO" id="GO:0051205">
    <property type="term" value="P:protein insertion into membrane"/>
    <property type="evidence" value="ECO:0007669"/>
    <property type="project" value="UniProtKB-UniRule"/>
</dbReference>
<evidence type="ECO:0000259" key="7">
    <source>
        <dbReference type="Pfam" id="PF04355"/>
    </source>
</evidence>
<organism evidence="8 9">
    <name type="scientific">Candidatus Methylopumilus rimovensis</name>
    <dbReference type="NCBI Taxonomy" id="2588535"/>
    <lineage>
        <taxon>Bacteria</taxon>
        <taxon>Pseudomonadati</taxon>
        <taxon>Pseudomonadota</taxon>
        <taxon>Betaproteobacteria</taxon>
        <taxon>Nitrosomonadales</taxon>
        <taxon>Methylophilaceae</taxon>
        <taxon>Candidatus Methylopumilus</taxon>
    </lineage>
</organism>
<evidence type="ECO:0000313" key="9">
    <source>
        <dbReference type="Proteomes" id="UP000312102"/>
    </source>
</evidence>
<evidence type="ECO:0000256" key="1">
    <source>
        <dbReference type="ARBA" id="ARBA00022729"/>
    </source>
</evidence>
<dbReference type="GO" id="GO:0030674">
    <property type="term" value="F:protein-macromolecule adaptor activity"/>
    <property type="evidence" value="ECO:0007669"/>
    <property type="project" value="TreeGrafter"/>
</dbReference>
<dbReference type="PANTHER" id="PTHR37482:SF1">
    <property type="entry name" value="OUTER MEMBRANE PROTEIN ASSEMBLY FACTOR BAME"/>
    <property type="match status" value="1"/>
</dbReference>
<keyword evidence="4" id="KW-0449">Lipoprotein</keyword>
<evidence type="ECO:0000256" key="4">
    <source>
        <dbReference type="HAMAP-Rule" id="MF_00925"/>
    </source>
</evidence>
<feature type="region of interest" description="Disordered" evidence="5">
    <location>
        <begin position="204"/>
        <end position="227"/>
    </location>
</feature>
<sequence length="239" mass="27290">MKMRIFLLVLSLLVTACSSSLPSIKPYKMPIQQGNLVTSKMMSQLKPGMTKTQVRFVMGTPLISDSFHKDQWDYFYQMENDGVIIEKRRVILMFEKDLLAKVKGDVIPAPQNKNEERQEIAPQKNNDANQKPIQKEKGMLDRLKFWEDDEEKPAPKIVPTKKEAPLEDRKSVAPKKQITEPAKELEPEIKKPVTEVAPVEIKKEPEVVKPEASKTGNSKPLPAETDPNYFDLMLEKIGF</sequence>
<dbReference type="PANTHER" id="PTHR37482">
    <property type="entry name" value="OUTER MEMBRANE PROTEIN ASSEMBLY FACTOR BAME"/>
    <property type="match status" value="1"/>
</dbReference>
<comment type="subcellular location">
    <subcellularLocation>
        <location evidence="4">Cell outer membrane</location>
        <topology evidence="4">Lipid-anchor</topology>
    </subcellularLocation>
</comment>
<keyword evidence="4" id="KW-0564">Palmitate</keyword>
<reference evidence="8 9" key="1">
    <citation type="journal article" date="2019" name="ISME J.">
        <title>Evolution in action: habitat transition from sediment to the pelagial leads to genome streamlining in Methylophilaceae.</title>
        <authorList>
            <person name="Salcher M."/>
            <person name="Schaefle D."/>
            <person name="Kaspar M."/>
            <person name="Neuenschwander S.M."/>
            <person name="Ghai R."/>
        </authorList>
    </citation>
    <scope>NUCLEOTIDE SEQUENCE [LARGE SCALE GENOMIC DNA]</scope>
    <source>
        <strain evidence="8 9">MMS-RI-1</strain>
    </source>
</reference>
<evidence type="ECO:0000256" key="2">
    <source>
        <dbReference type="ARBA" id="ARBA00023136"/>
    </source>
</evidence>
<dbReference type="GO" id="GO:1990063">
    <property type="term" value="C:Bam protein complex"/>
    <property type="evidence" value="ECO:0007669"/>
    <property type="project" value="TreeGrafter"/>
</dbReference>
<feature type="region of interest" description="Disordered" evidence="5">
    <location>
        <begin position="150"/>
        <end position="191"/>
    </location>
</feature>
<feature type="chain" id="PRO_5042194223" description="Outer membrane protein assembly factor BamE" evidence="6">
    <location>
        <begin position="23"/>
        <end position="239"/>
    </location>
</feature>
<dbReference type="Proteomes" id="UP000312102">
    <property type="component" value="Chromosome"/>
</dbReference>
<dbReference type="EMBL" id="CP040986">
    <property type="protein sequence ID" value="QDD14135.1"/>
    <property type="molecule type" value="Genomic_DNA"/>
</dbReference>
<feature type="compositionally biased region" description="Basic and acidic residues" evidence="5">
    <location>
        <begin position="160"/>
        <end position="191"/>
    </location>
</feature>
<dbReference type="InterPro" id="IPR037873">
    <property type="entry name" value="BamE-like"/>
</dbReference>
<keyword evidence="3 4" id="KW-0998">Cell outer membrane</keyword>
<evidence type="ECO:0000256" key="3">
    <source>
        <dbReference type="ARBA" id="ARBA00023237"/>
    </source>
</evidence>
<feature type="region of interest" description="Disordered" evidence="5">
    <location>
        <begin position="109"/>
        <end position="135"/>
    </location>
</feature>
<evidence type="ECO:0000313" key="8">
    <source>
        <dbReference type="EMBL" id="QDD14135.1"/>
    </source>
</evidence>
<dbReference type="PROSITE" id="PS51257">
    <property type="entry name" value="PROKAR_LIPOPROTEIN"/>
    <property type="match status" value="1"/>
</dbReference>
<protein>
    <recommendedName>
        <fullName evidence="4">Outer membrane protein assembly factor BamE</fullName>
    </recommendedName>
</protein>
<evidence type="ECO:0000256" key="6">
    <source>
        <dbReference type="SAM" id="SignalP"/>
    </source>
</evidence>
<dbReference type="KEGG" id="mrk:FIT61_02045"/>
<feature type="compositionally biased region" description="Polar residues" evidence="5">
    <location>
        <begin position="123"/>
        <end position="132"/>
    </location>
</feature>
<dbReference type="AlphaFoldDB" id="A0AAE6FTY0"/>
<keyword evidence="9" id="KW-1185">Reference proteome</keyword>
<comment type="subunit">
    <text evidence="4">Part of the Bam complex.</text>
</comment>
<comment type="function">
    <text evidence="4">Part of the outer membrane protein assembly complex, which is involved in assembly and insertion of beta-barrel proteins into the outer membrane.</text>
</comment>
<name>A0AAE6FTY0_9PROT</name>
<accession>A0AAE6FTY0</accession>
<dbReference type="Pfam" id="PF04355">
    <property type="entry name" value="BamE"/>
    <property type="match status" value="1"/>
</dbReference>
<dbReference type="HAMAP" id="MF_00925">
    <property type="entry name" value="OM_assembly_BamE"/>
    <property type="match status" value="1"/>
</dbReference>
<dbReference type="Gene3D" id="3.30.1450.10">
    <property type="match status" value="1"/>
</dbReference>